<evidence type="ECO:0000313" key="2">
    <source>
        <dbReference type="Proteomes" id="UP001186104"/>
    </source>
</evidence>
<organism evidence="1 2">
    <name type="scientific">Rhodococcus cerastii</name>
    <dbReference type="NCBI Taxonomy" id="908616"/>
    <lineage>
        <taxon>Bacteria</taxon>
        <taxon>Bacillati</taxon>
        <taxon>Actinomycetota</taxon>
        <taxon>Actinomycetes</taxon>
        <taxon>Mycobacteriales</taxon>
        <taxon>Nocardiaceae</taxon>
        <taxon>Rhodococcus</taxon>
    </lineage>
</organism>
<comment type="caution">
    <text evidence="1">The sequence shown here is derived from an EMBL/GenBank/DDBJ whole genome shotgun (WGS) entry which is preliminary data.</text>
</comment>
<dbReference type="EMBL" id="JAWLKF010000010">
    <property type="protein sequence ID" value="MDV6304382.1"/>
    <property type="molecule type" value="Genomic_DNA"/>
</dbReference>
<dbReference type="RefSeq" id="WP_317533579.1">
    <property type="nucleotide sequence ID" value="NZ_JAWLKF010000010.1"/>
</dbReference>
<keyword evidence="2" id="KW-1185">Reference proteome</keyword>
<protein>
    <submittedName>
        <fullName evidence="1">SRPBCC family protein</fullName>
    </submittedName>
</protein>
<dbReference type="InterPro" id="IPR019587">
    <property type="entry name" value="Polyketide_cyclase/dehydratase"/>
</dbReference>
<dbReference type="InterPro" id="IPR023393">
    <property type="entry name" value="START-like_dom_sf"/>
</dbReference>
<proteinExistence type="predicted"/>
<name>A0ABU4D512_9NOCA</name>
<evidence type="ECO:0000313" key="1">
    <source>
        <dbReference type="EMBL" id="MDV6304382.1"/>
    </source>
</evidence>
<dbReference type="Gene3D" id="3.30.530.20">
    <property type="match status" value="1"/>
</dbReference>
<dbReference type="Proteomes" id="UP001186104">
    <property type="component" value="Unassembled WGS sequence"/>
</dbReference>
<accession>A0ABU4D512</accession>
<reference evidence="1 2" key="1">
    <citation type="submission" date="2023-10" db="EMBL/GenBank/DDBJ databases">
        <title>Development of a sustainable strategy for remediation of hydrocarbon-contaminated territories based on the waste exchange concept.</title>
        <authorList>
            <person name="Krivoruchko A."/>
        </authorList>
    </citation>
    <scope>NUCLEOTIDE SEQUENCE [LARGE SCALE GENOMIC DNA]</scope>
    <source>
        <strain evidence="1 2">IEGM 1327</strain>
    </source>
</reference>
<sequence length="143" mass="15521">MLNITMTQELSAPQDEVWSTLSDVSTFEKWHALHEEWVQTPPRDLEVGSTIVEKIKIASITDTIEFQVESLRAPEELVLVGAGSTGSMIRLTMNCAARGSGSAVTLELEVTSPLLFGVVGKALQGTFRKKLTATLNGLAEYLA</sequence>
<gene>
    <name evidence="1" type="ORF">R3P93_17615</name>
</gene>
<dbReference type="SUPFAM" id="SSF55961">
    <property type="entry name" value="Bet v1-like"/>
    <property type="match status" value="1"/>
</dbReference>
<dbReference type="Pfam" id="PF10604">
    <property type="entry name" value="Polyketide_cyc2"/>
    <property type="match status" value="1"/>
</dbReference>